<dbReference type="STRING" id="4096.A0A1U7VVD1"/>
<gene>
    <name evidence="2" type="primary">LOC104221053</name>
</gene>
<evidence type="ECO:0000313" key="2">
    <source>
        <dbReference type="RefSeq" id="XP_009770338.1"/>
    </source>
</evidence>
<name>A0A1U7VVD1_NICSY</name>
<reference evidence="2" key="2">
    <citation type="submission" date="2025-08" db="UniProtKB">
        <authorList>
            <consortium name="RefSeq"/>
        </authorList>
    </citation>
    <scope>IDENTIFICATION</scope>
    <source>
        <tissue evidence="2">Leaf</tissue>
    </source>
</reference>
<protein>
    <submittedName>
        <fullName evidence="2">Uncharacterized protein LOC104221053</fullName>
    </submittedName>
</protein>
<evidence type="ECO:0000313" key="1">
    <source>
        <dbReference type="Proteomes" id="UP000189701"/>
    </source>
</evidence>
<dbReference type="PANTHER" id="PTHR45786">
    <property type="entry name" value="DNA BINDING PROTEIN-LIKE"/>
    <property type="match status" value="1"/>
</dbReference>
<dbReference type="PANTHER" id="PTHR45786:SF66">
    <property type="entry name" value="HOOK MOTIF PROTEIN, PUTATIVE-RELATED"/>
    <property type="match status" value="1"/>
</dbReference>
<dbReference type="Proteomes" id="UP000189701">
    <property type="component" value="Unplaced"/>
</dbReference>
<organism evidence="1 2">
    <name type="scientific">Nicotiana sylvestris</name>
    <name type="common">Wood tobacco</name>
    <name type="synonym">South American tobacco</name>
    <dbReference type="NCBI Taxonomy" id="4096"/>
    <lineage>
        <taxon>Eukaryota</taxon>
        <taxon>Viridiplantae</taxon>
        <taxon>Streptophyta</taxon>
        <taxon>Embryophyta</taxon>
        <taxon>Tracheophyta</taxon>
        <taxon>Spermatophyta</taxon>
        <taxon>Magnoliopsida</taxon>
        <taxon>eudicotyledons</taxon>
        <taxon>Gunneridae</taxon>
        <taxon>Pentapetalae</taxon>
        <taxon>asterids</taxon>
        <taxon>lamiids</taxon>
        <taxon>Solanales</taxon>
        <taxon>Solanaceae</taxon>
        <taxon>Nicotianoideae</taxon>
        <taxon>Nicotianeae</taxon>
        <taxon>Nicotiana</taxon>
    </lineage>
</organism>
<dbReference type="RefSeq" id="XP_009770338.1">
    <property type="nucleotide sequence ID" value="XM_009772036.1"/>
</dbReference>
<dbReference type="AlphaFoldDB" id="A0A1U7VVD1"/>
<sequence length="226" mass="26550">MVGDFYVSRFDRDIIVETKSGQLQRIKELNAAYLDLQHPLLFPFGEDGYREDIPLNGNDESSGERHFVSMREYFAYKVQERNGLKYIKTHQKQMRAHMYKGLEDAVLHGEINPSSQAFSQSVHEEDSSVVDEIKMYYDCRYISLCEATRRIFKFSIHHREPSVERLSFDLSNEQTITSSDDDPIDDVANRPSVKESQFLSWFEANKTYEEARELTYAEFPLKFVWN</sequence>
<reference evidence="1" key="1">
    <citation type="journal article" date="2013" name="Genome Biol.">
        <title>Reference genomes and transcriptomes of Nicotiana sylvestris and Nicotiana tomentosiformis.</title>
        <authorList>
            <person name="Sierro N."/>
            <person name="Battey J.N."/>
            <person name="Ouadi S."/>
            <person name="Bovet L."/>
            <person name="Goepfert S."/>
            <person name="Bakaher N."/>
            <person name="Peitsch M.C."/>
            <person name="Ivanov N.V."/>
        </authorList>
    </citation>
    <scope>NUCLEOTIDE SEQUENCE [LARGE SCALE GENOMIC DNA]</scope>
</reference>
<proteinExistence type="predicted"/>
<accession>A0A1U7VVD1</accession>
<dbReference type="eggNOG" id="KOG0987">
    <property type="taxonomic scope" value="Eukaryota"/>
</dbReference>
<keyword evidence="1" id="KW-1185">Reference proteome</keyword>